<dbReference type="InterPro" id="IPR041678">
    <property type="entry name" value="TetR_C_16"/>
</dbReference>
<dbReference type="SUPFAM" id="SSF46689">
    <property type="entry name" value="Homeodomain-like"/>
    <property type="match status" value="1"/>
</dbReference>
<evidence type="ECO:0000256" key="2">
    <source>
        <dbReference type="PROSITE-ProRule" id="PRU00335"/>
    </source>
</evidence>
<comment type="caution">
    <text evidence="4">The sequence shown here is derived from an EMBL/GenBank/DDBJ whole genome shotgun (WGS) entry which is preliminary data.</text>
</comment>
<dbReference type="Gene3D" id="1.10.10.60">
    <property type="entry name" value="Homeodomain-like"/>
    <property type="match status" value="1"/>
</dbReference>
<dbReference type="RefSeq" id="WP_380050181.1">
    <property type="nucleotide sequence ID" value="NZ_JBHLTC010000027.1"/>
</dbReference>
<dbReference type="Pfam" id="PF17920">
    <property type="entry name" value="TetR_C_16"/>
    <property type="match status" value="1"/>
</dbReference>
<dbReference type="InterPro" id="IPR036271">
    <property type="entry name" value="Tet_transcr_reg_TetR-rel_C_sf"/>
</dbReference>
<dbReference type="PROSITE" id="PS50977">
    <property type="entry name" value="HTH_TETR_2"/>
    <property type="match status" value="1"/>
</dbReference>
<protein>
    <submittedName>
        <fullName evidence="4">TetR family transcriptional regulator</fullName>
    </submittedName>
</protein>
<feature type="domain" description="HTH tetR-type" evidence="3">
    <location>
        <begin position="9"/>
        <end position="69"/>
    </location>
</feature>
<reference evidence="4 5" key="1">
    <citation type="submission" date="2024-09" db="EMBL/GenBank/DDBJ databases">
        <authorList>
            <person name="Sun Q."/>
            <person name="Mori K."/>
        </authorList>
    </citation>
    <scope>NUCLEOTIDE SEQUENCE [LARGE SCALE GENOMIC DNA]</scope>
    <source>
        <strain evidence="4 5">CGMCC 1.15906</strain>
    </source>
</reference>
<evidence type="ECO:0000259" key="3">
    <source>
        <dbReference type="PROSITE" id="PS50977"/>
    </source>
</evidence>
<keyword evidence="1 2" id="KW-0238">DNA-binding</keyword>
<dbReference type="InterPro" id="IPR050109">
    <property type="entry name" value="HTH-type_TetR-like_transc_reg"/>
</dbReference>
<dbReference type="PRINTS" id="PR00455">
    <property type="entry name" value="HTHTETR"/>
</dbReference>
<gene>
    <name evidence="4" type="ORF">ACFFGN_20730</name>
</gene>
<organism evidence="4 5">
    <name type="scientific">Kribbella deserti</name>
    <dbReference type="NCBI Taxonomy" id="1926257"/>
    <lineage>
        <taxon>Bacteria</taxon>
        <taxon>Bacillati</taxon>
        <taxon>Actinomycetota</taxon>
        <taxon>Actinomycetes</taxon>
        <taxon>Propionibacteriales</taxon>
        <taxon>Kribbellaceae</taxon>
        <taxon>Kribbella</taxon>
    </lineage>
</organism>
<feature type="DNA-binding region" description="H-T-H motif" evidence="2">
    <location>
        <begin position="32"/>
        <end position="51"/>
    </location>
</feature>
<dbReference type="Gene3D" id="1.10.357.10">
    <property type="entry name" value="Tetracycline Repressor, domain 2"/>
    <property type="match status" value="1"/>
</dbReference>
<dbReference type="InterPro" id="IPR009057">
    <property type="entry name" value="Homeodomain-like_sf"/>
</dbReference>
<dbReference type="SUPFAM" id="SSF48498">
    <property type="entry name" value="Tetracyclin repressor-like, C-terminal domain"/>
    <property type="match status" value="1"/>
</dbReference>
<dbReference type="PANTHER" id="PTHR30055:SF235">
    <property type="entry name" value="TRANSCRIPTIONAL REGULATORY PROTEIN"/>
    <property type="match status" value="1"/>
</dbReference>
<name>A0ABV6QPF4_9ACTN</name>
<proteinExistence type="predicted"/>
<dbReference type="PANTHER" id="PTHR30055">
    <property type="entry name" value="HTH-TYPE TRANSCRIPTIONAL REGULATOR RUTR"/>
    <property type="match status" value="1"/>
</dbReference>
<evidence type="ECO:0000313" key="4">
    <source>
        <dbReference type="EMBL" id="MFC0626517.1"/>
    </source>
</evidence>
<dbReference type="Pfam" id="PF00440">
    <property type="entry name" value="TetR_N"/>
    <property type="match status" value="1"/>
</dbReference>
<sequence>MAGRRPGGPDTRGEIVAAARESFASKGFDRTSIRGVARDAGVDAALVHHYFDGKEDLFIAALELPIDPRVIATELMRGPLDELGARIVTTFLSVWETDAGQARMKAMLRGAVTSEEVAKMVREGITRMIFTPVAAVLGTPDATQRVALVASQLMGLALARYVIELEPLASATPDEVITRIAPTLQGYLTR</sequence>
<dbReference type="EMBL" id="JBHLTC010000027">
    <property type="protein sequence ID" value="MFC0626517.1"/>
    <property type="molecule type" value="Genomic_DNA"/>
</dbReference>
<accession>A0ABV6QPF4</accession>
<evidence type="ECO:0000256" key="1">
    <source>
        <dbReference type="ARBA" id="ARBA00023125"/>
    </source>
</evidence>
<evidence type="ECO:0000313" key="5">
    <source>
        <dbReference type="Proteomes" id="UP001589890"/>
    </source>
</evidence>
<dbReference type="Proteomes" id="UP001589890">
    <property type="component" value="Unassembled WGS sequence"/>
</dbReference>
<keyword evidence="5" id="KW-1185">Reference proteome</keyword>
<dbReference type="InterPro" id="IPR001647">
    <property type="entry name" value="HTH_TetR"/>
</dbReference>